<name>A0A6H5GC03_9HEMI</name>
<feature type="region of interest" description="Disordered" evidence="2">
    <location>
        <begin position="681"/>
        <end position="703"/>
    </location>
</feature>
<keyword evidence="5" id="KW-1185">Reference proteome</keyword>
<dbReference type="EMBL" id="CADCXU010009076">
    <property type="protein sequence ID" value="CAA9999961.1"/>
    <property type="molecule type" value="Genomic_DNA"/>
</dbReference>
<dbReference type="Proteomes" id="UP000479000">
    <property type="component" value="Unassembled WGS sequence"/>
</dbReference>
<protein>
    <submittedName>
        <fullName evidence="4">Uncharacterized protein</fullName>
    </submittedName>
</protein>
<evidence type="ECO:0000256" key="1">
    <source>
        <dbReference type="SAM" id="Coils"/>
    </source>
</evidence>
<keyword evidence="1" id="KW-0175">Coiled coil</keyword>
<dbReference type="OrthoDB" id="8190635at2759"/>
<feature type="compositionally biased region" description="Polar residues" evidence="2">
    <location>
        <begin position="694"/>
        <end position="703"/>
    </location>
</feature>
<dbReference type="PANTHER" id="PTHR39960:SF1">
    <property type="entry name" value="LD34147P"/>
    <property type="match status" value="1"/>
</dbReference>
<dbReference type="AlphaFoldDB" id="A0A6H5GC03"/>
<dbReference type="GO" id="GO:0005886">
    <property type="term" value="C:plasma membrane"/>
    <property type="evidence" value="ECO:0007669"/>
    <property type="project" value="TreeGrafter"/>
</dbReference>
<gene>
    <name evidence="4" type="ORF">NTEN_LOCUS6167</name>
</gene>
<feature type="coiled-coil region" evidence="1">
    <location>
        <begin position="614"/>
        <end position="641"/>
    </location>
</feature>
<evidence type="ECO:0000313" key="4">
    <source>
        <dbReference type="EMBL" id="CAA9999961.1"/>
    </source>
</evidence>
<keyword evidence="3" id="KW-0472">Membrane</keyword>
<keyword evidence="3" id="KW-0812">Transmembrane</keyword>
<dbReference type="Pfam" id="PF16038">
    <property type="entry name" value="TMIE"/>
    <property type="match status" value="1"/>
</dbReference>
<dbReference type="PANTHER" id="PTHR39960">
    <property type="entry name" value="LD34147P"/>
    <property type="match status" value="1"/>
</dbReference>
<feature type="transmembrane region" description="Helical" evidence="3">
    <location>
        <begin position="6"/>
        <end position="25"/>
    </location>
</feature>
<proteinExistence type="predicted"/>
<feature type="coiled-coil region" evidence="1">
    <location>
        <begin position="379"/>
        <end position="432"/>
    </location>
</feature>
<organism evidence="4 5">
    <name type="scientific">Nesidiocoris tenuis</name>
    <dbReference type="NCBI Taxonomy" id="355587"/>
    <lineage>
        <taxon>Eukaryota</taxon>
        <taxon>Metazoa</taxon>
        <taxon>Ecdysozoa</taxon>
        <taxon>Arthropoda</taxon>
        <taxon>Hexapoda</taxon>
        <taxon>Insecta</taxon>
        <taxon>Pterygota</taxon>
        <taxon>Neoptera</taxon>
        <taxon>Paraneoptera</taxon>
        <taxon>Hemiptera</taxon>
        <taxon>Heteroptera</taxon>
        <taxon>Panheteroptera</taxon>
        <taxon>Cimicomorpha</taxon>
        <taxon>Miridae</taxon>
        <taxon>Dicyphina</taxon>
        <taxon>Nesidiocoris</taxon>
    </lineage>
</organism>
<keyword evidence="3" id="KW-1133">Transmembrane helix</keyword>
<accession>A0A6H5GC03</accession>
<evidence type="ECO:0000313" key="5">
    <source>
        <dbReference type="Proteomes" id="UP000479000"/>
    </source>
</evidence>
<reference evidence="4 5" key="1">
    <citation type="submission" date="2020-02" db="EMBL/GenBank/DDBJ databases">
        <authorList>
            <person name="Ferguson B K."/>
        </authorList>
    </citation>
    <scope>NUCLEOTIDE SEQUENCE [LARGE SCALE GENOMIC DNA]</scope>
</reference>
<dbReference type="InterPro" id="IPR032006">
    <property type="entry name" value="TMIE"/>
</dbReference>
<sequence>MRLWHVIFIFMAGFASVVIFFCCCIKFRIPRTKQEIEADYIRKKITRKFKKQLKLIHNADMDEMDLKKALEKIRNEFRSDTESILLAENTRENDVQEILESGSYRKASDIAAWTASTHNTSTVRRLSSARVASTIALTVAAANDDARRIKEVKLRRLRIKIENLSLWGNSLLHGVREIHRHDDLKDGLINLMHIVRSNTEKLERHENRERQLGDLLKKGLAILDKRGKAQDAVLETILRSQQNIAERMEKIERVISVQVGFAFFSNTPNFCDIYLCSGAGRKVSRDPTAHGQVLRTLDDLNALFKPNIFSTQQKLRMLTYFAVNSLQDDAERGAYTIDTVPVSMIKQIESVVDQRNGGNRLKEMEATINSKVDYLTSVIEKLQANVFNLNGRLETLSGKGAGSLQEQLMGLVDINRDLMRSLEQQVAELRESQLGNGVGGSKYNNVLAELGSFTTKLDNKLNELTYTENVLADSIRISHNSIENKLADLKSKFDDLNKEAKAIGNVEQVLVKTADDVMDTKRRVEHGIYQIRSEVNDYVKSSQGGSDYNDTVINKFTGMTETLLENQAGAVANLSSKVESEIAQVWRQIGIMHTQITASGITLDNLQNQTNHFVKDTENKMDQMSSKLESIESSIDLVQENNNFLLGRFSLFTHEFNETRGSLAQTTNDLKKVLKQARLFSSDKSPGPHDIDSSPDNLVDNQV</sequence>
<evidence type="ECO:0000256" key="3">
    <source>
        <dbReference type="SAM" id="Phobius"/>
    </source>
</evidence>
<evidence type="ECO:0000256" key="2">
    <source>
        <dbReference type="SAM" id="MobiDB-lite"/>
    </source>
</evidence>